<keyword evidence="4" id="KW-0378">Hydrolase</keyword>
<dbReference type="InterPro" id="IPR036663">
    <property type="entry name" value="Fumarylacetoacetase_C_sf"/>
</dbReference>
<proteinExistence type="inferred from homology"/>
<dbReference type="PANTHER" id="PTHR42796">
    <property type="entry name" value="FUMARYLACETOACETATE HYDROLASE DOMAIN-CONTAINING PROTEIN 2A-RELATED"/>
    <property type="match status" value="1"/>
</dbReference>
<keyword evidence="2" id="KW-0479">Metal-binding</keyword>
<dbReference type="EMBL" id="JACXAI010000029">
    <property type="protein sequence ID" value="MBD1382315.1"/>
    <property type="molecule type" value="Genomic_DNA"/>
</dbReference>
<evidence type="ECO:0000256" key="1">
    <source>
        <dbReference type="ARBA" id="ARBA00010211"/>
    </source>
</evidence>
<dbReference type="SUPFAM" id="SSF56529">
    <property type="entry name" value="FAH"/>
    <property type="match status" value="1"/>
</dbReference>
<organism evidence="4 5">
    <name type="scientific">Metabacillus arenae</name>
    <dbReference type="NCBI Taxonomy" id="2771434"/>
    <lineage>
        <taxon>Bacteria</taxon>
        <taxon>Bacillati</taxon>
        <taxon>Bacillota</taxon>
        <taxon>Bacilli</taxon>
        <taxon>Bacillales</taxon>
        <taxon>Bacillaceae</taxon>
        <taxon>Metabacillus</taxon>
    </lineage>
</organism>
<evidence type="ECO:0000313" key="4">
    <source>
        <dbReference type="EMBL" id="MBD1382315.1"/>
    </source>
</evidence>
<dbReference type="InterPro" id="IPR051121">
    <property type="entry name" value="FAH"/>
</dbReference>
<dbReference type="PANTHER" id="PTHR42796:SF4">
    <property type="entry name" value="FUMARYLACETOACETATE HYDROLASE DOMAIN-CONTAINING PROTEIN 2A"/>
    <property type="match status" value="1"/>
</dbReference>
<comment type="caution">
    <text evidence="4">The sequence shown here is derived from an EMBL/GenBank/DDBJ whole genome shotgun (WGS) entry which is preliminary data.</text>
</comment>
<gene>
    <name evidence="4" type="ORF">IC621_19015</name>
</gene>
<feature type="domain" description="Fumarylacetoacetase-like C-terminal" evidence="3">
    <location>
        <begin position="90"/>
        <end position="315"/>
    </location>
</feature>
<dbReference type="GO" id="GO:0046872">
    <property type="term" value="F:metal ion binding"/>
    <property type="evidence" value="ECO:0007669"/>
    <property type="project" value="UniProtKB-KW"/>
</dbReference>
<dbReference type="GO" id="GO:0044281">
    <property type="term" value="P:small molecule metabolic process"/>
    <property type="evidence" value="ECO:0007669"/>
    <property type="project" value="UniProtKB-ARBA"/>
</dbReference>
<evidence type="ECO:0000313" key="5">
    <source>
        <dbReference type="Proteomes" id="UP000626844"/>
    </source>
</evidence>
<comment type="similarity">
    <text evidence="1">Belongs to the FAH family.</text>
</comment>
<keyword evidence="5" id="KW-1185">Reference proteome</keyword>
<accession>A0A926NJP2</accession>
<protein>
    <submittedName>
        <fullName evidence="4">Fumarylacetoacetate hydrolase family protein</fullName>
    </submittedName>
</protein>
<evidence type="ECO:0000256" key="2">
    <source>
        <dbReference type="ARBA" id="ARBA00022723"/>
    </source>
</evidence>
<evidence type="ECO:0000259" key="3">
    <source>
        <dbReference type="Pfam" id="PF01557"/>
    </source>
</evidence>
<dbReference type="AlphaFoldDB" id="A0A926NJP2"/>
<dbReference type="InterPro" id="IPR011234">
    <property type="entry name" value="Fumarylacetoacetase-like_C"/>
</dbReference>
<dbReference type="Pfam" id="PF01557">
    <property type="entry name" value="FAA_hydrolase"/>
    <property type="match status" value="1"/>
</dbReference>
<sequence>MKLASFIVDNRKTIGFALEDGKVVKLTDAFEAAGLNQTDAPDCMLTLIEAGSSLQSSIDSAAKAAAESNVKRYLKDEVSWLQPVLRPSKIVAVACNNKAITNRAKFYTDNPMFFNKAPSSLIGHEQPIEIRPDYGLTHPEAELAVVIGRRCKSLSLEEAMGAVFGYTIMNDITSVTLKSDDTIVFPNPGVTPPPPGWEHGEKHLTYHARSKSTDTFGPCGPWIVTKDEIPNPDALSVKVYMGDELCTEDNTGNLNYSVARVLHHLTKYMTLEAGDIVHIGTASKGKYQLRELDFQKWDGPCSIEIEGIGRLSNPIKRIEI</sequence>
<dbReference type="Proteomes" id="UP000626844">
    <property type="component" value="Unassembled WGS sequence"/>
</dbReference>
<name>A0A926NJP2_9BACI</name>
<dbReference type="RefSeq" id="WP_191160388.1">
    <property type="nucleotide sequence ID" value="NZ_JACXAI010000029.1"/>
</dbReference>
<reference evidence="4" key="1">
    <citation type="submission" date="2020-09" db="EMBL/GenBank/DDBJ databases">
        <title>A novel bacterium of genus Bacillus, isolated from South China Sea.</title>
        <authorList>
            <person name="Huang H."/>
            <person name="Mo K."/>
            <person name="Hu Y."/>
        </authorList>
    </citation>
    <scope>NUCLEOTIDE SEQUENCE</scope>
    <source>
        <strain evidence="4">IB182487</strain>
    </source>
</reference>
<dbReference type="GO" id="GO:0016787">
    <property type="term" value="F:hydrolase activity"/>
    <property type="evidence" value="ECO:0007669"/>
    <property type="project" value="UniProtKB-KW"/>
</dbReference>
<dbReference type="Gene3D" id="3.90.850.10">
    <property type="entry name" value="Fumarylacetoacetase-like, C-terminal domain"/>
    <property type="match status" value="1"/>
</dbReference>